<organism evidence="1 2">
    <name type="scientific">Ziziphus jujuba var. spinosa</name>
    <dbReference type="NCBI Taxonomy" id="714518"/>
    <lineage>
        <taxon>Eukaryota</taxon>
        <taxon>Viridiplantae</taxon>
        <taxon>Streptophyta</taxon>
        <taxon>Embryophyta</taxon>
        <taxon>Tracheophyta</taxon>
        <taxon>Spermatophyta</taxon>
        <taxon>Magnoliopsida</taxon>
        <taxon>eudicotyledons</taxon>
        <taxon>Gunneridae</taxon>
        <taxon>Pentapetalae</taxon>
        <taxon>rosids</taxon>
        <taxon>fabids</taxon>
        <taxon>Rosales</taxon>
        <taxon>Rhamnaceae</taxon>
        <taxon>Paliureae</taxon>
        <taxon>Ziziphus</taxon>
    </lineage>
</organism>
<evidence type="ECO:0000313" key="1">
    <source>
        <dbReference type="EMBL" id="KAH7522711.1"/>
    </source>
</evidence>
<name>A0A978V5S8_ZIZJJ</name>
<dbReference type="EMBL" id="JAEACU010000007">
    <property type="protein sequence ID" value="KAH7522711.1"/>
    <property type="molecule type" value="Genomic_DNA"/>
</dbReference>
<protein>
    <submittedName>
        <fullName evidence="1">Uncharacterized protein</fullName>
    </submittedName>
</protein>
<reference evidence="1" key="1">
    <citation type="journal article" date="2021" name="Front. Plant Sci.">
        <title>Chromosome-Scale Genome Assembly for Chinese Sour Jujube and Insights Into Its Genome Evolution and Domestication Signature.</title>
        <authorList>
            <person name="Shen L.-Y."/>
            <person name="Luo H."/>
            <person name="Wang X.-L."/>
            <person name="Wang X.-M."/>
            <person name="Qiu X.-J."/>
            <person name="Liu H."/>
            <person name="Zhou S.-S."/>
            <person name="Jia K.-H."/>
            <person name="Nie S."/>
            <person name="Bao Y.-T."/>
            <person name="Zhang R.-G."/>
            <person name="Yun Q.-Z."/>
            <person name="Chai Y.-H."/>
            <person name="Lu J.-Y."/>
            <person name="Li Y."/>
            <person name="Zhao S.-W."/>
            <person name="Mao J.-F."/>
            <person name="Jia S.-G."/>
            <person name="Mao Y.-M."/>
        </authorList>
    </citation>
    <scope>NUCLEOTIDE SEQUENCE</scope>
    <source>
        <strain evidence="1">AT0</strain>
        <tissue evidence="1">Leaf</tissue>
    </source>
</reference>
<comment type="caution">
    <text evidence="1">The sequence shown here is derived from an EMBL/GenBank/DDBJ whole genome shotgun (WGS) entry which is preliminary data.</text>
</comment>
<dbReference type="AlphaFoldDB" id="A0A978V5S8"/>
<dbReference type="Proteomes" id="UP000813462">
    <property type="component" value="Unassembled WGS sequence"/>
</dbReference>
<gene>
    <name evidence="1" type="ORF">FEM48_Zijuj07G0167500</name>
</gene>
<sequence>MQEANDFVWDKWISDEGKRDGYPKAQKLLESPTFSIFSLPELMRLCSREITFNSLKEMYTDRCPKLCFNGQPVIFVFPASFPVLKSHMVMLLQVLVFGKFFDLDFEDPALDSGCLGLYVLYTHGFNDMEP</sequence>
<accession>A0A978V5S8</accession>
<proteinExistence type="predicted"/>
<evidence type="ECO:0000313" key="2">
    <source>
        <dbReference type="Proteomes" id="UP000813462"/>
    </source>
</evidence>